<sequence length="80" mass="9237">MQADISKQWRELSRGLKWLSADTVYIRQAEAFWTRCRGLTMEAGSPTRKEDRNEFIKDLQMASPFPLCLNLTPAVCSFSH</sequence>
<proteinExistence type="predicted"/>
<protein>
    <submittedName>
        <fullName evidence="1">Uncharacterized protein</fullName>
    </submittedName>
</protein>
<gene>
    <name evidence="1" type="ORF">SKAU_G00143470</name>
</gene>
<reference evidence="1" key="1">
    <citation type="journal article" date="2023" name="Science">
        <title>Genome structures resolve the early diversification of teleost fishes.</title>
        <authorList>
            <person name="Parey E."/>
            <person name="Louis A."/>
            <person name="Montfort J."/>
            <person name="Bouchez O."/>
            <person name="Roques C."/>
            <person name="Iampietro C."/>
            <person name="Lluch J."/>
            <person name="Castinel A."/>
            <person name="Donnadieu C."/>
            <person name="Desvignes T."/>
            <person name="Floi Bucao C."/>
            <person name="Jouanno E."/>
            <person name="Wen M."/>
            <person name="Mejri S."/>
            <person name="Dirks R."/>
            <person name="Jansen H."/>
            <person name="Henkel C."/>
            <person name="Chen W.J."/>
            <person name="Zahm M."/>
            <person name="Cabau C."/>
            <person name="Klopp C."/>
            <person name="Thompson A.W."/>
            <person name="Robinson-Rechavi M."/>
            <person name="Braasch I."/>
            <person name="Lecointre G."/>
            <person name="Bobe J."/>
            <person name="Postlethwait J.H."/>
            <person name="Berthelot C."/>
            <person name="Roest Crollius H."/>
            <person name="Guiguen Y."/>
        </authorList>
    </citation>
    <scope>NUCLEOTIDE SEQUENCE</scope>
    <source>
        <strain evidence="1">WJC10195</strain>
    </source>
</reference>
<dbReference type="AlphaFoldDB" id="A0A9Q1FSN1"/>
<accession>A0A9Q1FSN1</accession>
<organism evidence="1 2">
    <name type="scientific">Synaphobranchus kaupii</name>
    <name type="common">Kaup's arrowtooth eel</name>
    <dbReference type="NCBI Taxonomy" id="118154"/>
    <lineage>
        <taxon>Eukaryota</taxon>
        <taxon>Metazoa</taxon>
        <taxon>Chordata</taxon>
        <taxon>Craniata</taxon>
        <taxon>Vertebrata</taxon>
        <taxon>Euteleostomi</taxon>
        <taxon>Actinopterygii</taxon>
        <taxon>Neopterygii</taxon>
        <taxon>Teleostei</taxon>
        <taxon>Anguilliformes</taxon>
        <taxon>Synaphobranchidae</taxon>
        <taxon>Synaphobranchus</taxon>
    </lineage>
</organism>
<keyword evidence="2" id="KW-1185">Reference proteome</keyword>
<dbReference type="EMBL" id="JAINUF010000004">
    <property type="protein sequence ID" value="KAJ8365516.1"/>
    <property type="molecule type" value="Genomic_DNA"/>
</dbReference>
<evidence type="ECO:0000313" key="2">
    <source>
        <dbReference type="Proteomes" id="UP001152622"/>
    </source>
</evidence>
<name>A0A9Q1FSN1_SYNKA</name>
<evidence type="ECO:0000313" key="1">
    <source>
        <dbReference type="EMBL" id="KAJ8365516.1"/>
    </source>
</evidence>
<comment type="caution">
    <text evidence="1">The sequence shown here is derived from an EMBL/GenBank/DDBJ whole genome shotgun (WGS) entry which is preliminary data.</text>
</comment>
<dbReference type="Proteomes" id="UP001152622">
    <property type="component" value="Chromosome 4"/>
</dbReference>